<dbReference type="EMBL" id="JPDN02000003">
    <property type="protein sequence ID" value="PON29852.1"/>
    <property type="molecule type" value="Genomic_DNA"/>
</dbReference>
<dbReference type="AlphaFoldDB" id="A0A2P4ZZY6"/>
<sequence>MDLTPESGKSSNVPAKNGEVIKSISGLKAWLSNDPNVPKTPKTPAIPKTPSFLKNQVLQESLAAAAENPSSDETKQSSDASVRMTEDPTHPSATGVSDTSLQEQNEANYCFRRPPSILNTINQLLSPGKPKEQEPVKRRATPTEQESAKRRATPPGQELVNRRATPIHSSQLTDGMYDFEEKSPQQRKVSWAISEGLSWDISAAGSDNSRQNRQARYTTPEEASVSQNMAWLLQISNPPAVVDLLASTATDQHKKDIDPMTGKFLPEIIHPDTFKALGNGPARGYSDIAWRQANMTVELQIDREIRSREVLANKAKLQVESKQPKLKPAPVQPPAWPDAKCIVRPAKPEDFEAIATIMNLESKAKINPQVFEWKQVVAADVQKIYESCRDNLRPFVVATATDDPLLDPSKWPKDSTQAYQSYLAFRASQAEVPQDVFGFAYVTEARIGMLGTPCPGSRHAGQIKVIVHPDHRGKLYGSALLDRVLLCTAPFHRSMVDYEWQCQNSAKIYENISYQNDRKYAWVYIETFCADKTDPATQLVTNFLQKFEFKEVGCLPSAIKTDRYYESQWLDLVLWAREAQPRSNIVDSKPGAQPEADRMQLYQTSARLNKK</sequence>
<evidence type="ECO:0000313" key="3">
    <source>
        <dbReference type="Proteomes" id="UP000054821"/>
    </source>
</evidence>
<proteinExistence type="predicted"/>
<name>A0A2P4ZZY6_9HYPO</name>
<dbReference type="STRING" id="398673.A0A2P4ZZY6"/>
<keyword evidence="3" id="KW-1185">Reference proteome</keyword>
<dbReference type="SUPFAM" id="SSF55729">
    <property type="entry name" value="Acyl-CoA N-acyltransferases (Nat)"/>
    <property type="match status" value="1"/>
</dbReference>
<organism evidence="2 3">
    <name type="scientific">Trichoderma gamsii</name>
    <dbReference type="NCBI Taxonomy" id="398673"/>
    <lineage>
        <taxon>Eukaryota</taxon>
        <taxon>Fungi</taxon>
        <taxon>Dikarya</taxon>
        <taxon>Ascomycota</taxon>
        <taxon>Pezizomycotina</taxon>
        <taxon>Sordariomycetes</taxon>
        <taxon>Hypocreomycetidae</taxon>
        <taxon>Hypocreales</taxon>
        <taxon>Hypocreaceae</taxon>
        <taxon>Trichoderma</taxon>
    </lineage>
</organism>
<feature type="region of interest" description="Disordered" evidence="1">
    <location>
        <begin position="121"/>
        <end position="175"/>
    </location>
</feature>
<dbReference type="Gene3D" id="3.40.630.30">
    <property type="match status" value="1"/>
</dbReference>
<dbReference type="InterPro" id="IPR016181">
    <property type="entry name" value="Acyl_CoA_acyltransferase"/>
</dbReference>
<reference evidence="2 3" key="1">
    <citation type="journal article" date="2016" name="Genome Announc.">
        <title>Draft Whole-Genome Sequence of Trichoderma gamsii T6085, a Promising Biocontrol Agent of Fusarium Head Blight on Wheat.</title>
        <authorList>
            <person name="Baroncelli R."/>
            <person name="Zapparata A."/>
            <person name="Piaggeschi G."/>
            <person name="Sarrocco S."/>
            <person name="Vannacci G."/>
        </authorList>
    </citation>
    <scope>NUCLEOTIDE SEQUENCE [LARGE SCALE GENOMIC DNA]</scope>
    <source>
        <strain evidence="2 3">T6085</strain>
    </source>
</reference>
<feature type="compositionally biased region" description="Low complexity" evidence="1">
    <location>
        <begin position="39"/>
        <end position="50"/>
    </location>
</feature>
<feature type="compositionally biased region" description="Polar residues" evidence="1">
    <location>
        <begin position="205"/>
        <end position="217"/>
    </location>
</feature>
<accession>A0A2P4ZZY6</accession>
<evidence type="ECO:0000313" key="2">
    <source>
        <dbReference type="EMBL" id="PON29852.1"/>
    </source>
</evidence>
<feature type="region of interest" description="Disordered" evidence="1">
    <location>
        <begin position="202"/>
        <end position="221"/>
    </location>
</feature>
<dbReference type="GeneID" id="29985532"/>
<protein>
    <submittedName>
        <fullName evidence="2">Uncharacterized protein</fullName>
    </submittedName>
</protein>
<gene>
    <name evidence="2" type="ORF">TGAM01_v201218</name>
</gene>
<evidence type="ECO:0000256" key="1">
    <source>
        <dbReference type="SAM" id="MobiDB-lite"/>
    </source>
</evidence>
<dbReference type="Proteomes" id="UP000054821">
    <property type="component" value="Unassembled WGS sequence"/>
</dbReference>
<dbReference type="RefSeq" id="XP_018661358.1">
    <property type="nucleotide sequence ID" value="XM_018805449.1"/>
</dbReference>
<comment type="caution">
    <text evidence="2">The sequence shown here is derived from an EMBL/GenBank/DDBJ whole genome shotgun (WGS) entry which is preliminary data.</text>
</comment>
<feature type="compositionally biased region" description="Polar residues" evidence="1">
    <location>
        <begin position="91"/>
        <end position="102"/>
    </location>
</feature>
<feature type="region of interest" description="Disordered" evidence="1">
    <location>
        <begin position="31"/>
        <end position="102"/>
    </location>
</feature>
<dbReference type="CDD" id="cd04301">
    <property type="entry name" value="NAT_SF"/>
    <property type="match status" value="1"/>
</dbReference>